<dbReference type="Proteomes" id="UP000322000">
    <property type="component" value="Chromosome 11"/>
</dbReference>
<comment type="subcellular location">
    <subcellularLocation>
        <location evidence="1">Secreted</location>
        <location evidence="1">Extracellular space</location>
    </subcellularLocation>
</comment>
<dbReference type="Gene3D" id="2.40.10.10">
    <property type="entry name" value="Trypsin-like serine proteases"/>
    <property type="match status" value="2"/>
</dbReference>
<proteinExistence type="predicted"/>
<evidence type="ECO:0000259" key="11">
    <source>
        <dbReference type="PROSITE" id="PS50240"/>
    </source>
</evidence>
<keyword evidence="6" id="KW-1015">Disulfide bond</keyword>
<dbReference type="InterPro" id="IPR001254">
    <property type="entry name" value="Trypsin_dom"/>
</dbReference>
<evidence type="ECO:0000256" key="1">
    <source>
        <dbReference type="ARBA" id="ARBA00004239"/>
    </source>
</evidence>
<dbReference type="GO" id="GO:0090729">
    <property type="term" value="F:toxin activity"/>
    <property type="evidence" value="ECO:0007669"/>
    <property type="project" value="UniProtKB-KW"/>
</dbReference>
<protein>
    <submittedName>
        <fullName evidence="13">Trypsin alpha-3-like isoform X2</fullName>
    </submittedName>
</protein>
<dbReference type="Pfam" id="PF00089">
    <property type="entry name" value="Trypsin"/>
    <property type="match status" value="1"/>
</dbReference>
<keyword evidence="9" id="KW-1205">Fibrinolytic toxin</keyword>
<dbReference type="SMART" id="SM00020">
    <property type="entry name" value="Tryp_SPc"/>
    <property type="match status" value="1"/>
</dbReference>
<organism evidence="12 13">
    <name type="scientific">Trichoplusia ni</name>
    <name type="common">Cabbage looper</name>
    <dbReference type="NCBI Taxonomy" id="7111"/>
    <lineage>
        <taxon>Eukaryota</taxon>
        <taxon>Metazoa</taxon>
        <taxon>Ecdysozoa</taxon>
        <taxon>Arthropoda</taxon>
        <taxon>Hexapoda</taxon>
        <taxon>Insecta</taxon>
        <taxon>Pterygota</taxon>
        <taxon>Neoptera</taxon>
        <taxon>Endopterygota</taxon>
        <taxon>Lepidoptera</taxon>
        <taxon>Glossata</taxon>
        <taxon>Ditrysia</taxon>
        <taxon>Noctuoidea</taxon>
        <taxon>Noctuidae</taxon>
        <taxon>Plusiinae</taxon>
        <taxon>Trichoplusia</taxon>
    </lineage>
</organism>
<dbReference type="AlphaFoldDB" id="A0A7E5W0R2"/>
<evidence type="ECO:0000256" key="10">
    <source>
        <dbReference type="RuleBase" id="RU363034"/>
    </source>
</evidence>
<dbReference type="FunFam" id="2.40.10.10:FF:000068">
    <property type="entry name" value="transmembrane protease serine 2"/>
    <property type="match status" value="1"/>
</dbReference>
<sequence>MINTLSGLPYRSEFTNSYGIHSYHGDLLRRFRCKFQDRQSIPWFTYTEYSGIQPRAVSLQNASSSQHLCGGTIISPYYALTAAHCVQSNEDQYVLQLNNYCVPEGAKFPTATVKKIIKHEKFDPVTKAHDIALLRITLHLCDKSWLKEQILPKSSFGLSGECTIYGYGFQDLETKETSTELLAGKLEIVSLDECRRELGPYVAPDYDSGMICAVGEGVDACQGDSGSPLICSRGKLEGISSYGMSCAVPGLPGVYTSVAAHLNWIRENMKYYAP</sequence>
<dbReference type="PROSITE" id="PS50240">
    <property type="entry name" value="TRYPSIN_DOM"/>
    <property type="match status" value="1"/>
</dbReference>
<dbReference type="InterPro" id="IPR018114">
    <property type="entry name" value="TRYPSIN_HIS"/>
</dbReference>
<dbReference type="GeneID" id="113498430"/>
<dbReference type="InterPro" id="IPR001314">
    <property type="entry name" value="Peptidase_S1A"/>
</dbReference>
<keyword evidence="5 10" id="KW-0720">Serine protease</keyword>
<name>A0A7E5W0R2_TRINI</name>
<keyword evidence="4 10" id="KW-0378">Hydrolase</keyword>
<evidence type="ECO:0000256" key="2">
    <source>
        <dbReference type="ARBA" id="ARBA00022656"/>
    </source>
</evidence>
<evidence type="ECO:0000256" key="9">
    <source>
        <dbReference type="ARBA" id="ARBA00084094"/>
    </source>
</evidence>
<keyword evidence="7" id="KW-1199">Hemostasis impairing toxin</keyword>
<feature type="domain" description="Peptidase S1" evidence="11">
    <location>
        <begin position="54"/>
        <end position="270"/>
    </location>
</feature>
<evidence type="ECO:0000256" key="5">
    <source>
        <dbReference type="ARBA" id="ARBA00022825"/>
    </source>
</evidence>
<dbReference type="InParanoid" id="A0A7E5W0R2"/>
<accession>A0A7E5W0R2</accession>
<dbReference type="CDD" id="cd00190">
    <property type="entry name" value="Tryp_SPc"/>
    <property type="match status" value="1"/>
</dbReference>
<reference evidence="13" key="1">
    <citation type="submission" date="2025-08" db="UniProtKB">
        <authorList>
            <consortium name="RefSeq"/>
        </authorList>
    </citation>
    <scope>IDENTIFICATION</scope>
</reference>
<keyword evidence="2" id="KW-0800">Toxin</keyword>
<dbReference type="PANTHER" id="PTHR24264:SF54">
    <property type="entry name" value="PEPTIDASE S1 DOMAIN-CONTAINING PROTEIN"/>
    <property type="match status" value="1"/>
</dbReference>
<dbReference type="SUPFAM" id="SSF50494">
    <property type="entry name" value="Trypsin-like serine proteases"/>
    <property type="match status" value="1"/>
</dbReference>
<evidence type="ECO:0000256" key="8">
    <source>
        <dbReference type="ARBA" id="ARBA00055534"/>
    </source>
</evidence>
<evidence type="ECO:0000256" key="6">
    <source>
        <dbReference type="ARBA" id="ARBA00023157"/>
    </source>
</evidence>
<evidence type="ECO:0000256" key="4">
    <source>
        <dbReference type="ARBA" id="ARBA00022801"/>
    </source>
</evidence>
<keyword evidence="12" id="KW-1185">Reference proteome</keyword>
<keyword evidence="3 10" id="KW-0645">Protease</keyword>
<dbReference type="GO" id="GO:0005615">
    <property type="term" value="C:extracellular space"/>
    <property type="evidence" value="ECO:0007669"/>
    <property type="project" value="TreeGrafter"/>
</dbReference>
<dbReference type="InterPro" id="IPR043504">
    <property type="entry name" value="Peptidase_S1_PA_chymotrypsin"/>
</dbReference>
<dbReference type="GO" id="GO:0004252">
    <property type="term" value="F:serine-type endopeptidase activity"/>
    <property type="evidence" value="ECO:0007669"/>
    <property type="project" value="InterPro"/>
</dbReference>
<dbReference type="InterPro" id="IPR050127">
    <property type="entry name" value="Serine_Proteases_S1"/>
</dbReference>
<dbReference type="OrthoDB" id="6380398at2759"/>
<dbReference type="PROSITE" id="PS00135">
    <property type="entry name" value="TRYPSIN_SER"/>
    <property type="match status" value="1"/>
</dbReference>
<gene>
    <name evidence="13" type="primary">LOC113498430</name>
</gene>
<evidence type="ECO:0000313" key="12">
    <source>
        <dbReference type="Proteomes" id="UP000322000"/>
    </source>
</evidence>
<dbReference type="GO" id="GO:0006508">
    <property type="term" value="P:proteolysis"/>
    <property type="evidence" value="ECO:0007669"/>
    <property type="project" value="UniProtKB-KW"/>
</dbReference>
<dbReference type="RefSeq" id="XP_026734203.1">
    <property type="nucleotide sequence ID" value="XM_026878402.1"/>
</dbReference>
<dbReference type="PROSITE" id="PS00134">
    <property type="entry name" value="TRYPSIN_HIS"/>
    <property type="match status" value="1"/>
</dbReference>
<evidence type="ECO:0000256" key="7">
    <source>
        <dbReference type="ARBA" id="ARBA00023240"/>
    </source>
</evidence>
<dbReference type="InterPro" id="IPR033116">
    <property type="entry name" value="TRYPSIN_SER"/>
</dbReference>
<evidence type="ECO:0000256" key="3">
    <source>
        <dbReference type="ARBA" id="ARBA00022670"/>
    </source>
</evidence>
<dbReference type="InterPro" id="IPR009003">
    <property type="entry name" value="Peptidase_S1_PA"/>
</dbReference>
<dbReference type="PANTHER" id="PTHR24264">
    <property type="entry name" value="TRYPSIN-RELATED"/>
    <property type="match status" value="1"/>
</dbReference>
<dbReference type="PRINTS" id="PR00722">
    <property type="entry name" value="CHYMOTRYPSIN"/>
</dbReference>
<evidence type="ECO:0000313" key="13">
    <source>
        <dbReference type="RefSeq" id="XP_026734203.1"/>
    </source>
</evidence>
<comment type="function">
    <text evidence="8">Fibrinolytic activity; shows preferential cleavage of Arg-Gly bonds in all three fibrinogen chains. Contact with the caterpillars causes severe bleeding, due the anticoagulant effect of the protein.</text>
</comment>